<keyword evidence="1" id="KW-0805">Transcription regulation</keyword>
<feature type="domain" description="HTH araC/xylS-type" evidence="4">
    <location>
        <begin position="297"/>
        <end position="395"/>
    </location>
</feature>
<dbReference type="Gene3D" id="3.40.50.880">
    <property type="match status" value="1"/>
</dbReference>
<dbReference type="InterPro" id="IPR002818">
    <property type="entry name" value="DJ-1/PfpI"/>
</dbReference>
<evidence type="ECO:0000256" key="2">
    <source>
        <dbReference type="ARBA" id="ARBA00023163"/>
    </source>
</evidence>
<dbReference type="InterPro" id="IPR018060">
    <property type="entry name" value="HTH_AraC"/>
</dbReference>
<feature type="compositionally biased region" description="Low complexity" evidence="3">
    <location>
        <begin position="22"/>
        <end position="63"/>
    </location>
</feature>
<dbReference type="SMART" id="SM00342">
    <property type="entry name" value="HTH_ARAC"/>
    <property type="match status" value="1"/>
</dbReference>
<dbReference type="EMBL" id="BMVC01000008">
    <property type="protein sequence ID" value="GHC99234.1"/>
    <property type="molecule type" value="Genomic_DNA"/>
</dbReference>
<organism evidence="5 6">
    <name type="scientific">Streptomyces finlayi</name>
    <dbReference type="NCBI Taxonomy" id="67296"/>
    <lineage>
        <taxon>Bacteria</taxon>
        <taxon>Bacillati</taxon>
        <taxon>Actinomycetota</taxon>
        <taxon>Actinomycetes</taxon>
        <taxon>Kitasatosporales</taxon>
        <taxon>Streptomycetaceae</taxon>
        <taxon>Streptomyces</taxon>
    </lineage>
</organism>
<dbReference type="GO" id="GO:0043565">
    <property type="term" value="F:sequence-specific DNA binding"/>
    <property type="evidence" value="ECO:0007669"/>
    <property type="project" value="InterPro"/>
</dbReference>
<name>A0A918X035_9ACTN</name>
<dbReference type="PROSITE" id="PS01124">
    <property type="entry name" value="HTH_ARAC_FAMILY_2"/>
    <property type="match status" value="1"/>
</dbReference>
<reference evidence="5" key="1">
    <citation type="journal article" date="2014" name="Int. J. Syst. Evol. Microbiol.">
        <title>Complete genome sequence of Corynebacterium casei LMG S-19264T (=DSM 44701T), isolated from a smear-ripened cheese.</title>
        <authorList>
            <consortium name="US DOE Joint Genome Institute (JGI-PGF)"/>
            <person name="Walter F."/>
            <person name="Albersmeier A."/>
            <person name="Kalinowski J."/>
            <person name="Ruckert C."/>
        </authorList>
    </citation>
    <scope>NUCLEOTIDE SEQUENCE</scope>
    <source>
        <strain evidence="5">JCM 4637</strain>
    </source>
</reference>
<dbReference type="SUPFAM" id="SSF52317">
    <property type="entry name" value="Class I glutamine amidotransferase-like"/>
    <property type="match status" value="1"/>
</dbReference>
<dbReference type="CDD" id="cd03137">
    <property type="entry name" value="GATase1_AraC_1"/>
    <property type="match status" value="1"/>
</dbReference>
<protein>
    <submittedName>
        <fullName evidence="5">AraC family transcriptional regulator</fullName>
    </submittedName>
</protein>
<dbReference type="SUPFAM" id="SSF46689">
    <property type="entry name" value="Homeodomain-like"/>
    <property type="match status" value="2"/>
</dbReference>
<dbReference type="GO" id="GO:0003700">
    <property type="term" value="F:DNA-binding transcription factor activity"/>
    <property type="evidence" value="ECO:0007669"/>
    <property type="project" value="InterPro"/>
</dbReference>
<dbReference type="Gene3D" id="1.10.10.60">
    <property type="entry name" value="Homeodomain-like"/>
    <property type="match status" value="1"/>
</dbReference>
<dbReference type="PANTHER" id="PTHR43130">
    <property type="entry name" value="ARAC-FAMILY TRANSCRIPTIONAL REGULATOR"/>
    <property type="match status" value="1"/>
</dbReference>
<comment type="caution">
    <text evidence="5">The sequence shown here is derived from an EMBL/GenBank/DDBJ whole genome shotgun (WGS) entry which is preliminary data.</text>
</comment>
<dbReference type="Pfam" id="PF01965">
    <property type="entry name" value="DJ-1_PfpI"/>
    <property type="match status" value="1"/>
</dbReference>
<feature type="region of interest" description="Disordered" evidence="3">
    <location>
        <begin position="1"/>
        <end position="63"/>
    </location>
</feature>
<dbReference type="InterPro" id="IPR009057">
    <property type="entry name" value="Homeodomain-like_sf"/>
</dbReference>
<keyword evidence="2" id="KW-0804">Transcription</keyword>
<evidence type="ECO:0000313" key="6">
    <source>
        <dbReference type="Proteomes" id="UP000638353"/>
    </source>
</evidence>
<dbReference type="PANTHER" id="PTHR43130:SF3">
    <property type="entry name" value="HTH-TYPE TRANSCRIPTIONAL REGULATOR RV1931C"/>
    <property type="match status" value="1"/>
</dbReference>
<dbReference type="Pfam" id="PF12833">
    <property type="entry name" value="HTH_18"/>
    <property type="match status" value="1"/>
</dbReference>
<evidence type="ECO:0000256" key="1">
    <source>
        <dbReference type="ARBA" id="ARBA00023015"/>
    </source>
</evidence>
<dbReference type="AlphaFoldDB" id="A0A918X035"/>
<dbReference type="InterPro" id="IPR052158">
    <property type="entry name" value="INH-QAR"/>
</dbReference>
<reference evidence="5" key="2">
    <citation type="submission" date="2020-09" db="EMBL/GenBank/DDBJ databases">
        <authorList>
            <person name="Sun Q."/>
            <person name="Ohkuma M."/>
        </authorList>
    </citation>
    <scope>NUCLEOTIDE SEQUENCE</scope>
    <source>
        <strain evidence="5">JCM 4637</strain>
    </source>
</reference>
<dbReference type="Proteomes" id="UP000638353">
    <property type="component" value="Unassembled WGS sequence"/>
</dbReference>
<proteinExistence type="predicted"/>
<evidence type="ECO:0000313" key="5">
    <source>
        <dbReference type="EMBL" id="GHC99234.1"/>
    </source>
</evidence>
<gene>
    <name evidence="5" type="ORF">GCM10010334_42570</name>
</gene>
<evidence type="ECO:0000259" key="4">
    <source>
        <dbReference type="PROSITE" id="PS01124"/>
    </source>
</evidence>
<sequence length="400" mass="42129">MTPRPSPQHHHLASPLPPSQGTAVPPRASSAAARGTATPVRTASAASRGVPAPAPVRASSGAARGAATPACTASAAAHGVPEPPPHRVVALISAPQSALALACATEVFGDHGPDVPRRYAFGICAEQPGPIRTQAGYDLLVTDGLDALEQADTVLVPGWDQPPGTDVPPAVADAVRQAHRRGARVISICSGTFVLAAAGLLDSRRAATHWARSAELAVRFPQVRVDPAVLYVDHGDVATSAGAAAGMDLCLHLVSTDQGAAYARRVARQLVMPPHREGCQLQYAELPAAEPVADSLAPLLDWLADRLDEPVTVADMALHAQVSARTLTRRFTEQLGISPGRWLLDRRIDATRALLEETDLPVETIAHRVGLSSAVNLRRRFHSALRTTPAAYRRAFRTKP</sequence>
<evidence type="ECO:0000256" key="3">
    <source>
        <dbReference type="SAM" id="MobiDB-lite"/>
    </source>
</evidence>
<dbReference type="InterPro" id="IPR029062">
    <property type="entry name" value="Class_I_gatase-like"/>
</dbReference>
<accession>A0A918X035</accession>